<feature type="transmembrane region" description="Helical" evidence="2">
    <location>
        <begin position="24"/>
        <end position="45"/>
    </location>
</feature>
<dbReference type="AlphaFoldDB" id="A0AAV5KWY3"/>
<feature type="transmembrane region" description="Helical" evidence="2">
    <location>
        <begin position="98"/>
        <end position="122"/>
    </location>
</feature>
<accession>A0AAV5KWY3</accession>
<feature type="transmembrane region" description="Helical" evidence="2">
    <location>
        <begin position="138"/>
        <end position="158"/>
    </location>
</feature>
<dbReference type="Proteomes" id="UP001054252">
    <property type="component" value="Unassembled WGS sequence"/>
</dbReference>
<evidence type="ECO:0000256" key="1">
    <source>
        <dbReference type="SAM" id="MobiDB-lite"/>
    </source>
</evidence>
<keyword evidence="2" id="KW-1133">Transmembrane helix</keyword>
<feature type="transmembrane region" description="Helical" evidence="2">
    <location>
        <begin position="179"/>
        <end position="204"/>
    </location>
</feature>
<proteinExistence type="predicted"/>
<protein>
    <submittedName>
        <fullName evidence="3">Uncharacterized protein</fullName>
    </submittedName>
</protein>
<name>A0AAV5KWY3_9ROSI</name>
<comment type="caution">
    <text evidence="3">The sequence shown here is derived from an EMBL/GenBank/DDBJ whole genome shotgun (WGS) entry which is preliminary data.</text>
</comment>
<feature type="region of interest" description="Disordered" evidence="1">
    <location>
        <begin position="312"/>
        <end position="331"/>
    </location>
</feature>
<keyword evidence="2" id="KW-0812">Transmembrane</keyword>
<keyword evidence="2" id="KW-0472">Membrane</keyword>
<evidence type="ECO:0000313" key="4">
    <source>
        <dbReference type="Proteomes" id="UP001054252"/>
    </source>
</evidence>
<dbReference type="EMBL" id="BPVZ01000081">
    <property type="protein sequence ID" value="GKV28991.1"/>
    <property type="molecule type" value="Genomic_DNA"/>
</dbReference>
<gene>
    <name evidence="3" type="ORF">SLEP1_g37975</name>
</gene>
<evidence type="ECO:0000313" key="3">
    <source>
        <dbReference type="EMBL" id="GKV28991.1"/>
    </source>
</evidence>
<dbReference type="Gene3D" id="1.20.1250.20">
    <property type="entry name" value="MFS general substrate transporter like domains"/>
    <property type="match status" value="1"/>
</dbReference>
<feature type="region of interest" description="Disordered" evidence="1">
    <location>
        <begin position="342"/>
        <end position="405"/>
    </location>
</feature>
<keyword evidence="4" id="KW-1185">Reference proteome</keyword>
<sequence>MLQGIFNLGHHQEYKHEWNYEIRALLKLFPKLLPLWTPFLIYYVVDAGGSTFFMEQGKVLGHGEASLYMLQKIVGFMGLDLINSGIAKFSSKRNQPKWVITVTIITCGMFTCFLICLLSWHVEASRLQSIKNNQDPKIILHFAMFLQFILLGTMNKMVGEMLGKFFCDHADESMHHLEFTFNSFVEGMGRLLAVACILVFRNWIGDTINKSHLDKYYRALAFISLWACVIFIYLSYTCYWKKETEDHDSLTKKMEEGGLTSEPQSFSLHSSSPWSAHFSADESIFASSEHSLHSSPQSSAYFSTDESHFASSGNSLQSSPQSSAHLSSDQSIFAGSEQKSLVSNLSSNRPSTNSKCLKSLTCPKGPPPGKETLNDYRRSRSSPNNLRYRPSAKAISHSQGPSEIN</sequence>
<evidence type="ECO:0000256" key="2">
    <source>
        <dbReference type="SAM" id="Phobius"/>
    </source>
</evidence>
<dbReference type="InterPro" id="IPR036259">
    <property type="entry name" value="MFS_trans_sf"/>
</dbReference>
<dbReference type="SUPFAM" id="SSF103473">
    <property type="entry name" value="MFS general substrate transporter"/>
    <property type="match status" value="1"/>
</dbReference>
<feature type="compositionally biased region" description="Polar residues" evidence="1">
    <location>
        <begin position="396"/>
        <end position="405"/>
    </location>
</feature>
<feature type="compositionally biased region" description="Polar residues" evidence="1">
    <location>
        <begin position="342"/>
        <end position="356"/>
    </location>
</feature>
<dbReference type="PANTHER" id="PTHR11654">
    <property type="entry name" value="OLIGOPEPTIDE TRANSPORTER-RELATED"/>
    <property type="match status" value="1"/>
</dbReference>
<organism evidence="3 4">
    <name type="scientific">Rubroshorea leprosula</name>
    <dbReference type="NCBI Taxonomy" id="152421"/>
    <lineage>
        <taxon>Eukaryota</taxon>
        <taxon>Viridiplantae</taxon>
        <taxon>Streptophyta</taxon>
        <taxon>Embryophyta</taxon>
        <taxon>Tracheophyta</taxon>
        <taxon>Spermatophyta</taxon>
        <taxon>Magnoliopsida</taxon>
        <taxon>eudicotyledons</taxon>
        <taxon>Gunneridae</taxon>
        <taxon>Pentapetalae</taxon>
        <taxon>rosids</taxon>
        <taxon>malvids</taxon>
        <taxon>Malvales</taxon>
        <taxon>Dipterocarpaceae</taxon>
        <taxon>Rubroshorea</taxon>
    </lineage>
</organism>
<reference evidence="3 4" key="1">
    <citation type="journal article" date="2021" name="Commun. Biol.">
        <title>The genome of Shorea leprosula (Dipterocarpaceae) highlights the ecological relevance of drought in aseasonal tropical rainforests.</title>
        <authorList>
            <person name="Ng K.K.S."/>
            <person name="Kobayashi M.J."/>
            <person name="Fawcett J.A."/>
            <person name="Hatakeyama M."/>
            <person name="Paape T."/>
            <person name="Ng C.H."/>
            <person name="Ang C.C."/>
            <person name="Tnah L.H."/>
            <person name="Lee C.T."/>
            <person name="Nishiyama T."/>
            <person name="Sese J."/>
            <person name="O'Brien M.J."/>
            <person name="Copetti D."/>
            <person name="Mohd Noor M.I."/>
            <person name="Ong R.C."/>
            <person name="Putra M."/>
            <person name="Sireger I.Z."/>
            <person name="Indrioko S."/>
            <person name="Kosugi Y."/>
            <person name="Izuno A."/>
            <person name="Isagi Y."/>
            <person name="Lee S.L."/>
            <person name="Shimizu K.K."/>
        </authorList>
    </citation>
    <scope>NUCLEOTIDE SEQUENCE [LARGE SCALE GENOMIC DNA]</scope>
    <source>
        <strain evidence="3">214</strain>
    </source>
</reference>
<feature type="transmembrane region" description="Helical" evidence="2">
    <location>
        <begin position="216"/>
        <end position="236"/>
    </location>
</feature>